<dbReference type="AlphaFoldDB" id="A0A8K0HIK7"/>
<proteinExistence type="inferred from homology"/>
<evidence type="ECO:0000256" key="2">
    <source>
        <dbReference type="SAM" id="MobiDB-lite"/>
    </source>
</evidence>
<sequence length="223" mass="23496">MQQHLMQMQPMMAAYYPSNVTTDHIQQYLDENKSLILKIVESQNSGKLSECAENQARLQRNLMYLAAIADSQPQPPAMHAQQYSSSGIMQPGAHYMQHQQAQQMTPQSLMAARSSMLYTQQPFSTLQQQALHGQLGMSSGGSTGLHMLQTEAGNAGGNGPLGSGGFPDFGRGSAGEGMHRGMVGGSKQEMGSGGSGEGRGGSSGGHGGDGGETLYLKSAEDGN</sequence>
<name>A0A8K0HIK7_9ROSA</name>
<dbReference type="EMBL" id="VOIH02000002">
    <property type="protein sequence ID" value="KAF3452323.1"/>
    <property type="molecule type" value="Genomic_DNA"/>
</dbReference>
<feature type="region of interest" description="Disordered" evidence="2">
    <location>
        <begin position="150"/>
        <end position="223"/>
    </location>
</feature>
<evidence type="ECO:0000259" key="3">
    <source>
        <dbReference type="Pfam" id="PF05030"/>
    </source>
</evidence>
<feature type="compositionally biased region" description="Gly residues" evidence="2">
    <location>
        <begin position="191"/>
        <end position="211"/>
    </location>
</feature>
<feature type="compositionally biased region" description="Gly residues" evidence="2">
    <location>
        <begin position="154"/>
        <end position="175"/>
    </location>
</feature>
<dbReference type="OrthoDB" id="10265171at2759"/>
<evidence type="ECO:0000313" key="5">
    <source>
        <dbReference type="Proteomes" id="UP000796880"/>
    </source>
</evidence>
<feature type="domain" description="SS18 N-terminal" evidence="3">
    <location>
        <begin position="19"/>
        <end position="74"/>
    </location>
</feature>
<gene>
    <name evidence="4" type="ORF">FNV43_RR02756</name>
</gene>
<dbReference type="Pfam" id="PF05030">
    <property type="entry name" value="SSXT"/>
    <property type="match status" value="1"/>
</dbReference>
<evidence type="ECO:0000313" key="4">
    <source>
        <dbReference type="EMBL" id="KAF3452323.1"/>
    </source>
</evidence>
<comment type="similarity">
    <text evidence="1">Belongs to the SS18 family.</text>
</comment>
<protein>
    <recommendedName>
        <fullName evidence="3">SS18 N-terminal domain-containing protein</fullName>
    </recommendedName>
</protein>
<accession>A0A8K0HIK7</accession>
<keyword evidence="5" id="KW-1185">Reference proteome</keyword>
<comment type="caution">
    <text evidence="4">The sequence shown here is derived from an EMBL/GenBank/DDBJ whole genome shotgun (WGS) entry which is preliminary data.</text>
</comment>
<dbReference type="Proteomes" id="UP000796880">
    <property type="component" value="Unassembled WGS sequence"/>
</dbReference>
<reference evidence="4" key="1">
    <citation type="submission" date="2020-03" db="EMBL/GenBank/DDBJ databases">
        <title>A high-quality chromosome-level genome assembly of a woody plant with both climbing and erect habits, Rhamnella rubrinervis.</title>
        <authorList>
            <person name="Lu Z."/>
            <person name="Yang Y."/>
            <person name="Zhu X."/>
            <person name="Sun Y."/>
        </authorList>
    </citation>
    <scope>NUCLEOTIDE SEQUENCE</scope>
    <source>
        <strain evidence="4">BYM</strain>
        <tissue evidence="4">Leaf</tissue>
    </source>
</reference>
<organism evidence="4 5">
    <name type="scientific">Rhamnella rubrinervis</name>
    <dbReference type="NCBI Taxonomy" id="2594499"/>
    <lineage>
        <taxon>Eukaryota</taxon>
        <taxon>Viridiplantae</taxon>
        <taxon>Streptophyta</taxon>
        <taxon>Embryophyta</taxon>
        <taxon>Tracheophyta</taxon>
        <taxon>Spermatophyta</taxon>
        <taxon>Magnoliopsida</taxon>
        <taxon>eudicotyledons</taxon>
        <taxon>Gunneridae</taxon>
        <taxon>Pentapetalae</taxon>
        <taxon>rosids</taxon>
        <taxon>fabids</taxon>
        <taxon>Rosales</taxon>
        <taxon>Rhamnaceae</taxon>
        <taxon>rhamnoid group</taxon>
        <taxon>Rhamneae</taxon>
        <taxon>Rhamnella</taxon>
    </lineage>
</organism>
<evidence type="ECO:0000256" key="1">
    <source>
        <dbReference type="ARBA" id="ARBA00007945"/>
    </source>
</evidence>
<dbReference type="InterPro" id="IPR007726">
    <property type="entry name" value="SS18_N"/>
</dbReference>